<dbReference type="GO" id="GO:0008933">
    <property type="term" value="F:peptidoglycan lytic transglycosylase activity"/>
    <property type="evidence" value="ECO:0007669"/>
    <property type="project" value="TreeGrafter"/>
</dbReference>
<dbReference type="NCBIfam" id="TIGR02283">
    <property type="entry name" value="MltB_2"/>
    <property type="match status" value="1"/>
</dbReference>
<dbReference type="InterPro" id="IPR002477">
    <property type="entry name" value="Peptidoglycan-bd-like"/>
</dbReference>
<dbReference type="InterPro" id="IPR011970">
    <property type="entry name" value="MltB_2"/>
</dbReference>
<dbReference type="Pfam" id="PF13406">
    <property type="entry name" value="SLT_2"/>
    <property type="match status" value="1"/>
</dbReference>
<dbReference type="Gene3D" id="1.10.530.10">
    <property type="match status" value="1"/>
</dbReference>
<dbReference type="PANTHER" id="PTHR30163">
    <property type="entry name" value="MEMBRANE-BOUND LYTIC MUREIN TRANSGLYCOSYLASE B"/>
    <property type="match status" value="1"/>
</dbReference>
<dbReference type="Pfam" id="PF01471">
    <property type="entry name" value="PG_binding_1"/>
    <property type="match status" value="1"/>
</dbReference>
<protein>
    <submittedName>
        <fullName evidence="3">Transglycosylase</fullName>
    </submittedName>
</protein>
<dbReference type="Proteomes" id="UP001143370">
    <property type="component" value="Unassembled WGS sequence"/>
</dbReference>
<organism evidence="3 4">
    <name type="scientific">Ancylobacter dichloromethanicus</name>
    <dbReference type="NCBI Taxonomy" id="518825"/>
    <lineage>
        <taxon>Bacteria</taxon>
        <taxon>Pseudomonadati</taxon>
        <taxon>Pseudomonadota</taxon>
        <taxon>Alphaproteobacteria</taxon>
        <taxon>Hyphomicrobiales</taxon>
        <taxon>Xanthobacteraceae</taxon>
        <taxon>Ancylobacter</taxon>
    </lineage>
</organism>
<comment type="caution">
    <text evidence="3">The sequence shown here is derived from an EMBL/GenBank/DDBJ whole genome shotgun (WGS) entry which is preliminary data.</text>
</comment>
<evidence type="ECO:0000313" key="3">
    <source>
        <dbReference type="EMBL" id="GLK71104.1"/>
    </source>
</evidence>
<dbReference type="PANTHER" id="PTHR30163:SF8">
    <property type="entry name" value="LYTIC MUREIN TRANSGLYCOSYLASE"/>
    <property type="match status" value="1"/>
</dbReference>
<sequence>MTRDRDAYHASMFPAARLAAPLSRRRLLLGAGAGLGMLALGAGAAPAQQAKQRFEVWIAEFRGRARAKGISDAVYDRVTGGLRPDISVYAKESAQPEFREQLWQYLNRRISDWRLMTGRAAATQNAALMRRLQKDFGVEPDVLLGLWGMESAFGELVTDPDHMKPVFPSLAALAWGEPRRRKYWEVEFLNALAIVQRGWGAPDEMLGSWAGAMGHTQWMPEVWLNLGVDYDGDGHPSPYSVPDALAGSSLYLIKRGKYQRGLPWGFEVRMDGVPTKYADARAWRTVEGWAKLGVTPAGGGRFALPKARARLWAPVGTQGPCFLLTQNFYAVRSYNPSMNYALAVCHLGDRVLGGEPFITPFPGGERPLTLAEIQEVQRRLTRAGLDTGGVDGRVGNMTMRAVANFQRRMGVKPDGYAGLDVLAALRQGR</sequence>
<dbReference type="InterPro" id="IPR023346">
    <property type="entry name" value="Lysozyme-like_dom_sf"/>
</dbReference>
<dbReference type="InterPro" id="IPR031304">
    <property type="entry name" value="SLT_2"/>
</dbReference>
<dbReference type="SUPFAM" id="SSF53955">
    <property type="entry name" value="Lysozyme-like"/>
    <property type="match status" value="1"/>
</dbReference>
<evidence type="ECO:0000259" key="1">
    <source>
        <dbReference type="Pfam" id="PF01471"/>
    </source>
</evidence>
<evidence type="ECO:0000259" key="2">
    <source>
        <dbReference type="Pfam" id="PF13406"/>
    </source>
</evidence>
<gene>
    <name evidence="3" type="ORF">GCM10017643_12190</name>
</gene>
<feature type="domain" description="Transglycosylase SLT" evidence="2">
    <location>
        <begin position="54"/>
        <end position="349"/>
    </location>
</feature>
<dbReference type="GO" id="GO:0009253">
    <property type="term" value="P:peptidoglycan catabolic process"/>
    <property type="evidence" value="ECO:0007669"/>
    <property type="project" value="TreeGrafter"/>
</dbReference>
<dbReference type="EMBL" id="BSFJ01000005">
    <property type="protein sequence ID" value="GLK71104.1"/>
    <property type="molecule type" value="Genomic_DNA"/>
</dbReference>
<name>A0A9W6J897_9HYPH</name>
<dbReference type="Gene3D" id="1.10.8.350">
    <property type="entry name" value="Bacterial muramidase"/>
    <property type="match status" value="1"/>
</dbReference>
<feature type="domain" description="Peptidoglycan binding-like" evidence="1">
    <location>
        <begin position="371"/>
        <end position="425"/>
    </location>
</feature>
<dbReference type="AlphaFoldDB" id="A0A9W6J897"/>
<dbReference type="InterPro" id="IPR006311">
    <property type="entry name" value="TAT_signal"/>
</dbReference>
<dbReference type="SUPFAM" id="SSF47090">
    <property type="entry name" value="PGBD-like"/>
    <property type="match status" value="1"/>
</dbReference>
<evidence type="ECO:0000313" key="4">
    <source>
        <dbReference type="Proteomes" id="UP001143370"/>
    </source>
</evidence>
<dbReference type="Gene3D" id="1.10.101.10">
    <property type="entry name" value="PGBD-like superfamily/PGBD"/>
    <property type="match status" value="1"/>
</dbReference>
<proteinExistence type="predicted"/>
<dbReference type="InterPro" id="IPR043426">
    <property type="entry name" value="MltB-like"/>
</dbReference>
<dbReference type="PROSITE" id="PS51318">
    <property type="entry name" value="TAT"/>
    <property type="match status" value="1"/>
</dbReference>
<reference evidence="3" key="2">
    <citation type="submission" date="2023-01" db="EMBL/GenBank/DDBJ databases">
        <authorList>
            <person name="Sun Q."/>
            <person name="Evtushenko L."/>
        </authorList>
    </citation>
    <scope>NUCLEOTIDE SEQUENCE</scope>
    <source>
        <strain evidence="3">VKM B-2484</strain>
    </source>
</reference>
<keyword evidence="4" id="KW-1185">Reference proteome</keyword>
<reference evidence="3" key="1">
    <citation type="journal article" date="2014" name="Int. J. Syst. Evol. Microbiol.">
        <title>Complete genome sequence of Corynebacterium casei LMG S-19264T (=DSM 44701T), isolated from a smear-ripened cheese.</title>
        <authorList>
            <consortium name="US DOE Joint Genome Institute (JGI-PGF)"/>
            <person name="Walter F."/>
            <person name="Albersmeier A."/>
            <person name="Kalinowski J."/>
            <person name="Ruckert C."/>
        </authorList>
    </citation>
    <scope>NUCLEOTIDE SEQUENCE</scope>
    <source>
        <strain evidence="3">VKM B-2484</strain>
    </source>
</reference>
<accession>A0A9W6J897</accession>
<dbReference type="InterPro" id="IPR036366">
    <property type="entry name" value="PGBDSf"/>
</dbReference>
<dbReference type="InterPro" id="IPR036365">
    <property type="entry name" value="PGBD-like_sf"/>
</dbReference>